<evidence type="ECO:0000313" key="1">
    <source>
        <dbReference type="EMBL" id="KAL1263725.1"/>
    </source>
</evidence>
<comment type="caution">
    <text evidence="1">The sequence shown here is derived from an EMBL/GenBank/DDBJ whole genome shotgun (WGS) entry which is preliminary data.</text>
</comment>
<reference evidence="1 2" key="1">
    <citation type="submission" date="2023-09" db="EMBL/GenBank/DDBJ databases">
        <authorList>
            <person name="Wang M."/>
        </authorList>
    </citation>
    <scope>NUCLEOTIDE SEQUENCE [LARGE SCALE GENOMIC DNA]</scope>
    <source>
        <strain evidence="1">GT-2023</strain>
        <tissue evidence="1">Liver</tissue>
    </source>
</reference>
<accession>A0ABR3MGJ8</accession>
<sequence length="77" mass="9092">PENLQKTWLREFCQTVQAHRPHFVALHCQEVGGKNYEASMTHVDSFIKELLSSDAMKDFNRARVYLDKNYKSQEQFT</sequence>
<dbReference type="PANTHER" id="PTHR12997:SF10">
    <property type="entry name" value="INOSITOL-POLYPHOSPHATE 5-PHOSPHATASE"/>
    <property type="match status" value="1"/>
</dbReference>
<feature type="non-terminal residue" evidence="1">
    <location>
        <position position="1"/>
    </location>
</feature>
<dbReference type="InterPro" id="IPR039737">
    <property type="entry name" value="INPP5A"/>
</dbReference>
<organism evidence="1 2">
    <name type="scientific">Cirrhinus molitorella</name>
    <name type="common">mud carp</name>
    <dbReference type="NCBI Taxonomy" id="172907"/>
    <lineage>
        <taxon>Eukaryota</taxon>
        <taxon>Metazoa</taxon>
        <taxon>Chordata</taxon>
        <taxon>Craniata</taxon>
        <taxon>Vertebrata</taxon>
        <taxon>Euteleostomi</taxon>
        <taxon>Actinopterygii</taxon>
        <taxon>Neopterygii</taxon>
        <taxon>Teleostei</taxon>
        <taxon>Ostariophysi</taxon>
        <taxon>Cypriniformes</taxon>
        <taxon>Cyprinidae</taxon>
        <taxon>Labeoninae</taxon>
        <taxon>Labeonini</taxon>
        <taxon>Cirrhinus</taxon>
    </lineage>
</organism>
<evidence type="ECO:0000313" key="2">
    <source>
        <dbReference type="Proteomes" id="UP001558613"/>
    </source>
</evidence>
<evidence type="ECO:0008006" key="3">
    <source>
        <dbReference type="Google" id="ProtNLM"/>
    </source>
</evidence>
<dbReference type="Proteomes" id="UP001558613">
    <property type="component" value="Unassembled WGS sequence"/>
</dbReference>
<protein>
    <recommendedName>
        <fullName evidence="3">Type I inositol-1,4,5-trisphosphate 5-phosphatase</fullName>
    </recommendedName>
</protein>
<feature type="non-terminal residue" evidence="1">
    <location>
        <position position="77"/>
    </location>
</feature>
<dbReference type="PANTHER" id="PTHR12997">
    <property type="entry name" value="TYPE I INOSITOL-1,4,5-TRISPHOSPHATE 5-PHOSPHATASE"/>
    <property type="match status" value="1"/>
</dbReference>
<keyword evidence="2" id="KW-1185">Reference proteome</keyword>
<proteinExistence type="predicted"/>
<gene>
    <name evidence="1" type="ORF">QQF64_006464</name>
</gene>
<name>A0ABR3MGJ8_9TELE</name>
<dbReference type="EMBL" id="JAYMGO010000013">
    <property type="protein sequence ID" value="KAL1263725.1"/>
    <property type="molecule type" value="Genomic_DNA"/>
</dbReference>